<accession>A0A1W2DKS5</accession>
<evidence type="ECO:0000256" key="5">
    <source>
        <dbReference type="ARBA" id="ARBA00022989"/>
    </source>
</evidence>
<dbReference type="Pfam" id="PF03600">
    <property type="entry name" value="CitMHS"/>
    <property type="match status" value="1"/>
</dbReference>
<dbReference type="Gene3D" id="3.30.70.1450">
    <property type="entry name" value="Regulator of K+ conductance, C-terminal domain"/>
    <property type="match status" value="1"/>
</dbReference>
<dbReference type="InterPro" id="IPR051679">
    <property type="entry name" value="DASS-Related_Transporters"/>
</dbReference>
<keyword evidence="5 7" id="KW-1133">Transmembrane helix</keyword>
<feature type="transmembrane region" description="Helical" evidence="7">
    <location>
        <begin position="495"/>
        <end position="523"/>
    </location>
</feature>
<feature type="transmembrane region" description="Helical" evidence="7">
    <location>
        <begin position="535"/>
        <end position="554"/>
    </location>
</feature>
<feature type="transmembrane region" description="Helical" evidence="7">
    <location>
        <begin position="455"/>
        <end position="483"/>
    </location>
</feature>
<feature type="transmembrane region" description="Helical" evidence="7">
    <location>
        <begin position="95"/>
        <end position="112"/>
    </location>
</feature>
<dbReference type="InterPro" id="IPR006037">
    <property type="entry name" value="RCK_C"/>
</dbReference>
<protein>
    <submittedName>
        <fullName evidence="9">Di-and tricarboxylate transporter</fullName>
    </submittedName>
</protein>
<keyword evidence="6 7" id="KW-0472">Membrane</keyword>
<organism evidence="9 10">
    <name type="scientific">Desulfocicer vacuolatum DSM 3385</name>
    <dbReference type="NCBI Taxonomy" id="1121400"/>
    <lineage>
        <taxon>Bacteria</taxon>
        <taxon>Pseudomonadati</taxon>
        <taxon>Thermodesulfobacteriota</taxon>
        <taxon>Desulfobacteria</taxon>
        <taxon>Desulfobacterales</taxon>
        <taxon>Desulfobacteraceae</taxon>
        <taxon>Desulfocicer</taxon>
    </lineage>
</organism>
<feature type="transmembrane region" description="Helical" evidence="7">
    <location>
        <begin position="184"/>
        <end position="204"/>
    </location>
</feature>
<feature type="transmembrane region" description="Helical" evidence="7">
    <location>
        <begin position="574"/>
        <end position="594"/>
    </location>
</feature>
<evidence type="ECO:0000313" key="9">
    <source>
        <dbReference type="EMBL" id="SMC98075.1"/>
    </source>
</evidence>
<feature type="domain" description="RCK C-terminal" evidence="8">
    <location>
        <begin position="211"/>
        <end position="295"/>
    </location>
</feature>
<evidence type="ECO:0000313" key="10">
    <source>
        <dbReference type="Proteomes" id="UP000192418"/>
    </source>
</evidence>
<dbReference type="GO" id="GO:0008324">
    <property type="term" value="F:monoatomic cation transmembrane transporter activity"/>
    <property type="evidence" value="ECO:0007669"/>
    <property type="project" value="InterPro"/>
</dbReference>
<feature type="transmembrane region" description="Helical" evidence="7">
    <location>
        <begin position="408"/>
        <end position="435"/>
    </location>
</feature>
<dbReference type="EMBL" id="FWXY01000018">
    <property type="protein sequence ID" value="SMC98075.1"/>
    <property type="molecule type" value="Genomic_DNA"/>
</dbReference>
<dbReference type="InterPro" id="IPR036721">
    <property type="entry name" value="RCK_C_sf"/>
</dbReference>
<evidence type="ECO:0000256" key="6">
    <source>
        <dbReference type="ARBA" id="ARBA00023136"/>
    </source>
</evidence>
<evidence type="ECO:0000256" key="1">
    <source>
        <dbReference type="ARBA" id="ARBA00004141"/>
    </source>
</evidence>
<reference evidence="9 10" key="1">
    <citation type="submission" date="2017-04" db="EMBL/GenBank/DDBJ databases">
        <authorList>
            <person name="Afonso C.L."/>
            <person name="Miller P.J."/>
            <person name="Scott M.A."/>
            <person name="Spackman E."/>
            <person name="Goraichik I."/>
            <person name="Dimitrov K.M."/>
            <person name="Suarez D.L."/>
            <person name="Swayne D.E."/>
        </authorList>
    </citation>
    <scope>NUCLEOTIDE SEQUENCE [LARGE SCALE GENOMIC DNA]</scope>
    <source>
        <strain evidence="9 10">DSM 3385</strain>
    </source>
</reference>
<evidence type="ECO:0000256" key="4">
    <source>
        <dbReference type="ARBA" id="ARBA00022737"/>
    </source>
</evidence>
<gene>
    <name evidence="9" type="ORF">SAMN02746065_11871</name>
</gene>
<evidence type="ECO:0000259" key="8">
    <source>
        <dbReference type="PROSITE" id="PS51202"/>
    </source>
</evidence>
<evidence type="ECO:0000256" key="3">
    <source>
        <dbReference type="ARBA" id="ARBA00022692"/>
    </source>
</evidence>
<proteinExistence type="predicted"/>
<dbReference type="AlphaFoldDB" id="A0A1W2DKS5"/>
<dbReference type="InterPro" id="IPR004680">
    <property type="entry name" value="Cit_transptr-like_dom"/>
</dbReference>
<dbReference type="SUPFAM" id="SSF116726">
    <property type="entry name" value="TrkA C-terminal domain-like"/>
    <property type="match status" value="2"/>
</dbReference>
<dbReference type="STRING" id="1121400.SAMN02746065_11871"/>
<keyword evidence="4" id="KW-0677">Repeat</keyword>
<dbReference type="PROSITE" id="PS51202">
    <property type="entry name" value="RCK_C"/>
    <property type="match status" value="1"/>
</dbReference>
<keyword evidence="3 7" id="KW-0812">Transmembrane</keyword>
<dbReference type="Proteomes" id="UP000192418">
    <property type="component" value="Unassembled WGS sequence"/>
</dbReference>
<name>A0A1W2DKS5_9BACT</name>
<keyword evidence="2" id="KW-0813">Transport</keyword>
<evidence type="ECO:0000256" key="2">
    <source>
        <dbReference type="ARBA" id="ARBA00022448"/>
    </source>
</evidence>
<sequence>MLSLTPQIILVSAILTAALILLITEKITVDKTAMGIMVALSVTGVLTPGETISGFANPAVITVGAMFLLSHGLIRTGGVDFLSELILRLSKGNKTGATILVLLTVAVTSAFINNTPVVVLFIPIIMGLSCECDFSPSKLLLPISYASILAGSCTLIGTSTNIIISDLSTNFGFEPLSMFELSQAGIPIAITGILFLFFISPQILPGRTAPVCELDETKANRYIAELIVSPDSPLIGEKNIIDHAQTHLGLGVVEIFRNGNIFDPVRRPITIKEKDILLIKGSAENIVSCLNKQILELAHGEEDMGFGQGLENDLIVELIVPPLSGLLREQLLSTDLQNDPQIKIIAIRSRRHHYSYRKIKTVKLKIGDTILVRCPREKLSTMRNSNDFIVVEDIHHTMINTEKAKTAAGIFVGVVLCASTGLADILVCSLTGVFLMTLTHCVSLKDAYRSLESEVLLLIVGTIALGIAMQKTGATLVYANAFLGLFQGMGPNTVLLGVIALSSLCTHILSNNATAVLLLPIAVSTASSLGVDPRPFIIGICFGASACFATPIGYQTNLLVYGPGRYRFSDYLKLGMPLNIMVIGLSTLLIPLVWPF</sequence>
<dbReference type="PANTHER" id="PTHR43652:SF2">
    <property type="entry name" value="BASIC AMINO ACID ANTIPORTER YFCC-RELATED"/>
    <property type="match status" value="1"/>
</dbReference>
<dbReference type="RefSeq" id="WP_084070532.1">
    <property type="nucleotide sequence ID" value="NZ_FWXY01000018.1"/>
</dbReference>
<dbReference type="GO" id="GO:0005886">
    <property type="term" value="C:plasma membrane"/>
    <property type="evidence" value="ECO:0007669"/>
    <property type="project" value="TreeGrafter"/>
</dbReference>
<feature type="transmembrane region" description="Helical" evidence="7">
    <location>
        <begin position="6"/>
        <end position="24"/>
    </location>
</feature>
<keyword evidence="10" id="KW-1185">Reference proteome</keyword>
<comment type="subcellular location">
    <subcellularLocation>
        <location evidence="1">Membrane</location>
        <topology evidence="1">Multi-pass membrane protein</topology>
    </subcellularLocation>
</comment>
<dbReference type="PANTHER" id="PTHR43652">
    <property type="entry name" value="BASIC AMINO ACID ANTIPORTER YFCC-RELATED"/>
    <property type="match status" value="1"/>
</dbReference>
<dbReference type="PROSITE" id="PS01271">
    <property type="entry name" value="NA_SULFATE"/>
    <property type="match status" value="1"/>
</dbReference>
<dbReference type="InterPro" id="IPR031312">
    <property type="entry name" value="Na/sul_symport_CS"/>
</dbReference>
<dbReference type="GO" id="GO:0006813">
    <property type="term" value="P:potassium ion transport"/>
    <property type="evidence" value="ECO:0007669"/>
    <property type="project" value="InterPro"/>
</dbReference>
<evidence type="ECO:0000256" key="7">
    <source>
        <dbReference type="SAM" id="Phobius"/>
    </source>
</evidence>
<feature type="transmembrane region" description="Helical" evidence="7">
    <location>
        <begin position="143"/>
        <end position="164"/>
    </location>
</feature>
<dbReference type="OrthoDB" id="9765532at2"/>